<feature type="non-terminal residue" evidence="2">
    <location>
        <position position="55"/>
    </location>
</feature>
<keyword evidence="3" id="KW-1185">Reference proteome</keyword>
<accession>A0A9W8B612</accession>
<evidence type="ECO:0000313" key="2">
    <source>
        <dbReference type="EMBL" id="KAJ1975765.1"/>
    </source>
</evidence>
<dbReference type="InterPro" id="IPR012337">
    <property type="entry name" value="RNaseH-like_sf"/>
</dbReference>
<proteinExistence type="predicted"/>
<dbReference type="SUPFAM" id="SSF53098">
    <property type="entry name" value="Ribonuclease H-like"/>
    <property type="match status" value="1"/>
</dbReference>
<dbReference type="GO" id="GO:0003676">
    <property type="term" value="F:nucleic acid binding"/>
    <property type="evidence" value="ECO:0007669"/>
    <property type="project" value="InterPro"/>
</dbReference>
<protein>
    <recommendedName>
        <fullName evidence="1">Exonuclease domain-containing protein</fullName>
    </recommendedName>
</protein>
<dbReference type="OrthoDB" id="270189at2759"/>
<gene>
    <name evidence="2" type="ORF">H4R34_004221</name>
</gene>
<organism evidence="2 3">
    <name type="scientific">Dimargaris verticillata</name>
    <dbReference type="NCBI Taxonomy" id="2761393"/>
    <lineage>
        <taxon>Eukaryota</taxon>
        <taxon>Fungi</taxon>
        <taxon>Fungi incertae sedis</taxon>
        <taxon>Zoopagomycota</taxon>
        <taxon>Kickxellomycotina</taxon>
        <taxon>Dimargaritomycetes</taxon>
        <taxon>Dimargaritales</taxon>
        <taxon>Dimargaritaceae</taxon>
        <taxon>Dimargaris</taxon>
    </lineage>
</organism>
<dbReference type="InterPro" id="IPR013520">
    <property type="entry name" value="Ribonucl_H"/>
</dbReference>
<sequence length="55" mass="6269">MTSKVTTQWIQPPKKPGEPYLVWIDCEMTGLNPDKDKIIEIAVIVTDNDLNIVEK</sequence>
<dbReference type="Pfam" id="PF00929">
    <property type="entry name" value="RNase_T"/>
    <property type="match status" value="1"/>
</dbReference>
<dbReference type="AlphaFoldDB" id="A0A9W8B612"/>
<evidence type="ECO:0000313" key="3">
    <source>
        <dbReference type="Proteomes" id="UP001151582"/>
    </source>
</evidence>
<name>A0A9W8B612_9FUNG</name>
<evidence type="ECO:0000259" key="1">
    <source>
        <dbReference type="Pfam" id="PF00929"/>
    </source>
</evidence>
<dbReference type="Proteomes" id="UP001151582">
    <property type="component" value="Unassembled WGS sequence"/>
</dbReference>
<dbReference type="InterPro" id="IPR036397">
    <property type="entry name" value="RNaseH_sf"/>
</dbReference>
<comment type="caution">
    <text evidence="2">The sequence shown here is derived from an EMBL/GenBank/DDBJ whole genome shotgun (WGS) entry which is preliminary data.</text>
</comment>
<feature type="domain" description="Exonuclease" evidence="1">
    <location>
        <begin position="22"/>
        <end position="53"/>
    </location>
</feature>
<dbReference type="EMBL" id="JANBQB010000494">
    <property type="protein sequence ID" value="KAJ1975765.1"/>
    <property type="molecule type" value="Genomic_DNA"/>
</dbReference>
<reference evidence="2" key="1">
    <citation type="submission" date="2022-07" db="EMBL/GenBank/DDBJ databases">
        <title>Phylogenomic reconstructions and comparative analyses of Kickxellomycotina fungi.</title>
        <authorList>
            <person name="Reynolds N.K."/>
            <person name="Stajich J.E."/>
            <person name="Barry K."/>
            <person name="Grigoriev I.V."/>
            <person name="Crous P."/>
            <person name="Smith M.E."/>
        </authorList>
    </citation>
    <scope>NUCLEOTIDE SEQUENCE</scope>
    <source>
        <strain evidence="2">RSA 567</strain>
    </source>
</reference>
<dbReference type="Gene3D" id="3.30.420.10">
    <property type="entry name" value="Ribonuclease H-like superfamily/Ribonuclease H"/>
    <property type="match status" value="1"/>
</dbReference>